<gene>
    <name evidence="1" type="ORF">WKW77_06840</name>
</gene>
<reference evidence="1 2" key="1">
    <citation type="submission" date="2024-03" db="EMBL/GenBank/DDBJ databases">
        <title>Novel species of the genus Variovorax.</title>
        <authorList>
            <person name="Liu Q."/>
            <person name="Xin Y.-H."/>
        </authorList>
    </citation>
    <scope>NUCLEOTIDE SEQUENCE [LARGE SCALE GENOMIC DNA]</scope>
    <source>
        <strain evidence="1 2">KACC 18899</strain>
    </source>
</reference>
<accession>A0ABU8VB49</accession>
<sequence length="246" mass="26357">MNSLADSDLLHVWETMRRQTLPRRAAALLAAAAPGLTDGQLAGMPLGERERRLLDLHARCFGPRLSCVADCPQCGETFEFELDARALSAQWPDPAELAQPPSIATLDYRVDVHLPTVADSIAAGDGSDAAQAYATLLQRCLVCTTRAGDVVAAEMVPPALLEEAAARMESADPAAELLISMACPACEAVLNEPLDLAAFCWAEVEARAPRLLAEVHALASRYGWSEADILAMSRVRRDAYLGMVSS</sequence>
<evidence type="ECO:0000313" key="2">
    <source>
        <dbReference type="Proteomes" id="UP001365846"/>
    </source>
</evidence>
<dbReference type="RefSeq" id="WP_340356087.1">
    <property type="nucleotide sequence ID" value="NZ_JBBKZU010000002.1"/>
</dbReference>
<proteinExistence type="predicted"/>
<evidence type="ECO:0008006" key="3">
    <source>
        <dbReference type="Google" id="ProtNLM"/>
    </source>
</evidence>
<keyword evidence="2" id="KW-1185">Reference proteome</keyword>
<dbReference type="InterPro" id="IPR024364">
    <property type="entry name" value="Baseplate_phage_T4-like"/>
</dbReference>
<comment type="caution">
    <text evidence="1">The sequence shown here is derived from an EMBL/GenBank/DDBJ whole genome shotgun (WGS) entry which is preliminary data.</text>
</comment>
<dbReference type="EMBL" id="JBBKZU010000002">
    <property type="protein sequence ID" value="MEJ8810778.1"/>
    <property type="molecule type" value="Genomic_DNA"/>
</dbReference>
<dbReference type="Proteomes" id="UP001365846">
    <property type="component" value="Unassembled WGS sequence"/>
</dbReference>
<evidence type="ECO:0000313" key="1">
    <source>
        <dbReference type="EMBL" id="MEJ8810778.1"/>
    </source>
</evidence>
<organism evidence="1 2">
    <name type="scientific">Variovorax ureilyticus</name>
    <dbReference type="NCBI Taxonomy" id="1836198"/>
    <lineage>
        <taxon>Bacteria</taxon>
        <taxon>Pseudomonadati</taxon>
        <taxon>Pseudomonadota</taxon>
        <taxon>Betaproteobacteria</taxon>
        <taxon>Burkholderiales</taxon>
        <taxon>Comamonadaceae</taxon>
        <taxon>Variovorax</taxon>
    </lineage>
</organism>
<protein>
    <recommendedName>
        <fullName evidence="3">Phage baseplate protein</fullName>
    </recommendedName>
</protein>
<dbReference type="Pfam" id="PF12322">
    <property type="entry name" value="T4_baseplate"/>
    <property type="match status" value="1"/>
</dbReference>
<name>A0ABU8VB49_9BURK</name>